<evidence type="ECO:0000313" key="4">
    <source>
        <dbReference type="EMBL" id="GIJ75402.1"/>
    </source>
</evidence>
<feature type="transmembrane region" description="Helical" evidence="1">
    <location>
        <begin position="7"/>
        <end position="27"/>
    </location>
</feature>
<dbReference type="Gene3D" id="3.30.70.270">
    <property type="match status" value="1"/>
</dbReference>
<reference evidence="4" key="1">
    <citation type="submission" date="2021-01" db="EMBL/GenBank/DDBJ databases">
        <title>Whole genome shotgun sequence of Virgisporangium ochraceum NBRC 16418.</title>
        <authorList>
            <person name="Komaki H."/>
            <person name="Tamura T."/>
        </authorList>
    </citation>
    <scope>NUCLEOTIDE SEQUENCE</scope>
    <source>
        <strain evidence="4">NBRC 16418</strain>
    </source>
</reference>
<feature type="transmembrane region" description="Helical" evidence="1">
    <location>
        <begin position="292"/>
        <end position="311"/>
    </location>
</feature>
<dbReference type="SUPFAM" id="SSF55073">
    <property type="entry name" value="Nucleotide cyclase"/>
    <property type="match status" value="1"/>
</dbReference>
<dbReference type="NCBIfam" id="TIGR00254">
    <property type="entry name" value="GGDEF"/>
    <property type="match status" value="1"/>
</dbReference>
<dbReference type="RefSeq" id="WP_239161100.1">
    <property type="nucleotide sequence ID" value="NZ_BOPH01000156.1"/>
</dbReference>
<organism evidence="4 5">
    <name type="scientific">Virgisporangium ochraceum</name>
    <dbReference type="NCBI Taxonomy" id="65505"/>
    <lineage>
        <taxon>Bacteria</taxon>
        <taxon>Bacillati</taxon>
        <taxon>Actinomycetota</taxon>
        <taxon>Actinomycetes</taxon>
        <taxon>Micromonosporales</taxon>
        <taxon>Micromonosporaceae</taxon>
        <taxon>Virgisporangium</taxon>
    </lineage>
</organism>
<dbReference type="EMBL" id="BOPH01000156">
    <property type="protein sequence ID" value="GIJ75402.1"/>
    <property type="molecule type" value="Genomic_DNA"/>
</dbReference>
<dbReference type="PROSITE" id="PS00092">
    <property type="entry name" value="N6_MTASE"/>
    <property type="match status" value="1"/>
</dbReference>
<evidence type="ECO:0000259" key="2">
    <source>
        <dbReference type="PROSITE" id="PS50883"/>
    </source>
</evidence>
<feature type="transmembrane region" description="Helical" evidence="1">
    <location>
        <begin position="167"/>
        <end position="192"/>
    </location>
</feature>
<dbReference type="PANTHER" id="PTHR44757">
    <property type="entry name" value="DIGUANYLATE CYCLASE DGCP"/>
    <property type="match status" value="1"/>
</dbReference>
<gene>
    <name evidence="4" type="ORF">Voc01_103190</name>
</gene>
<dbReference type="GO" id="GO:0008168">
    <property type="term" value="F:methyltransferase activity"/>
    <property type="evidence" value="ECO:0007669"/>
    <property type="project" value="InterPro"/>
</dbReference>
<dbReference type="AlphaFoldDB" id="A0A8J4EKI4"/>
<accession>A0A8J4EKI4</accession>
<sequence>MISENRAATLTVAGCGALVAVFLVFSLGDVGGERTVRAVTNLVHILIALSYTVLGLRVVVTDRRSPRARRAWTLISAAFACRLVAQVSWFAEDVVIGNPPYPSVADYLFLAFVPVMFAGLLLLPTGRRSRADRIKLTLDSLIVCAATMMLFWYLWLGPIFVGLDVSVVQVAYAAALPMADLLLVLALAMLLLRRSTATDPAVRLLAGAVAMFVVADTLYGYLQLHEIYAAGEWPDLFWMIGGFLLVLAANRGRRHDVDTPRTWGRRGINWLPYSAIALAYGLLGYLARDQGIYPLGGMIIGAILLTTLVVVRQMLVLRENVEMAVTDPLTGLANRTLIGHRLAEIAAAPVREDRCAAVMVIDLDRFKPINDAYGHEAGDAVLEAVAGALRSVIRAGDTAGRLGGDEFAVILPDLPGRDIAERIAGRLVEALRTPVVHGDLVLAVEASVGVAVRDAGNVVDAERLLHQADLAMYVAKRAGRRRYEFFTEAFDTDARDAELRRAVDNDELLLHYQPIVALDSGDIVAVEALVRWNHPERGLLMPGAFVELAEETGAVVPMGEWVLREACREAAVWRTTIPGTDELRVNVNLSPQQVMQADLVDVVDRILVETGFPAARLVLEITEGVALEPDEGVVTRLQALRERGINISVDDFGTGYSALSYLRRLPVGALKIDRSFITDIVDDPEARQVAEAVVRLGTAFRMYVVAEGIETAEQARMLADMGCVFGQGYYFHRPLEPGAVAGVLAPVVLS</sequence>
<feature type="transmembrane region" description="Helical" evidence="1">
    <location>
        <begin position="136"/>
        <end position="155"/>
    </location>
</feature>
<proteinExistence type="predicted"/>
<dbReference type="InterPro" id="IPR001633">
    <property type="entry name" value="EAL_dom"/>
</dbReference>
<dbReference type="PANTHER" id="PTHR44757:SF2">
    <property type="entry name" value="BIOFILM ARCHITECTURE MAINTENANCE PROTEIN MBAA"/>
    <property type="match status" value="1"/>
</dbReference>
<feature type="transmembrane region" description="Helical" evidence="1">
    <location>
        <begin position="72"/>
        <end position="91"/>
    </location>
</feature>
<evidence type="ECO:0008006" key="6">
    <source>
        <dbReference type="Google" id="ProtNLM"/>
    </source>
</evidence>
<dbReference type="InterPro" id="IPR043128">
    <property type="entry name" value="Rev_trsase/Diguanyl_cyclase"/>
</dbReference>
<keyword evidence="1" id="KW-0472">Membrane</keyword>
<keyword evidence="1" id="KW-1133">Transmembrane helix</keyword>
<dbReference type="SUPFAM" id="SSF141868">
    <property type="entry name" value="EAL domain-like"/>
    <property type="match status" value="1"/>
</dbReference>
<keyword evidence="5" id="KW-1185">Reference proteome</keyword>
<dbReference type="InterPro" id="IPR029787">
    <property type="entry name" value="Nucleotide_cyclase"/>
</dbReference>
<dbReference type="SMART" id="SM00267">
    <property type="entry name" value="GGDEF"/>
    <property type="match status" value="1"/>
</dbReference>
<feature type="transmembrane region" description="Helical" evidence="1">
    <location>
        <begin position="270"/>
        <end position="286"/>
    </location>
</feature>
<keyword evidence="1" id="KW-0812">Transmembrane</keyword>
<dbReference type="GO" id="GO:0032259">
    <property type="term" value="P:methylation"/>
    <property type="evidence" value="ECO:0007669"/>
    <property type="project" value="InterPro"/>
</dbReference>
<dbReference type="Pfam" id="PF00990">
    <property type="entry name" value="GGDEF"/>
    <property type="match status" value="1"/>
</dbReference>
<feature type="domain" description="GGDEF" evidence="3">
    <location>
        <begin position="354"/>
        <end position="488"/>
    </location>
</feature>
<dbReference type="GO" id="GO:0003676">
    <property type="term" value="F:nucleic acid binding"/>
    <property type="evidence" value="ECO:0007669"/>
    <property type="project" value="InterPro"/>
</dbReference>
<dbReference type="InterPro" id="IPR052155">
    <property type="entry name" value="Biofilm_reg_signaling"/>
</dbReference>
<dbReference type="InterPro" id="IPR002052">
    <property type="entry name" value="DNA_methylase_N6_adenine_CS"/>
</dbReference>
<dbReference type="Pfam" id="PF00563">
    <property type="entry name" value="EAL"/>
    <property type="match status" value="1"/>
</dbReference>
<dbReference type="InterPro" id="IPR000160">
    <property type="entry name" value="GGDEF_dom"/>
</dbReference>
<dbReference type="FunFam" id="3.30.70.270:FF:000001">
    <property type="entry name" value="Diguanylate cyclase domain protein"/>
    <property type="match status" value="1"/>
</dbReference>
<dbReference type="PROSITE" id="PS50887">
    <property type="entry name" value="GGDEF"/>
    <property type="match status" value="1"/>
</dbReference>
<dbReference type="PROSITE" id="PS50883">
    <property type="entry name" value="EAL"/>
    <property type="match status" value="1"/>
</dbReference>
<feature type="transmembrane region" description="Helical" evidence="1">
    <location>
        <begin position="228"/>
        <end position="249"/>
    </location>
</feature>
<feature type="transmembrane region" description="Helical" evidence="1">
    <location>
        <begin position="39"/>
        <end position="60"/>
    </location>
</feature>
<evidence type="ECO:0000313" key="5">
    <source>
        <dbReference type="Proteomes" id="UP000635606"/>
    </source>
</evidence>
<dbReference type="CDD" id="cd01948">
    <property type="entry name" value="EAL"/>
    <property type="match status" value="1"/>
</dbReference>
<feature type="transmembrane region" description="Helical" evidence="1">
    <location>
        <begin position="204"/>
        <end position="222"/>
    </location>
</feature>
<evidence type="ECO:0000259" key="3">
    <source>
        <dbReference type="PROSITE" id="PS50887"/>
    </source>
</evidence>
<protein>
    <recommendedName>
        <fullName evidence="6">Diguanylate cyclase/phosphodiesterase</fullName>
    </recommendedName>
</protein>
<evidence type="ECO:0000256" key="1">
    <source>
        <dbReference type="SAM" id="Phobius"/>
    </source>
</evidence>
<name>A0A8J4EKI4_9ACTN</name>
<dbReference type="Proteomes" id="UP000635606">
    <property type="component" value="Unassembled WGS sequence"/>
</dbReference>
<dbReference type="Gene3D" id="3.20.20.450">
    <property type="entry name" value="EAL domain"/>
    <property type="match status" value="1"/>
</dbReference>
<dbReference type="SMART" id="SM00052">
    <property type="entry name" value="EAL"/>
    <property type="match status" value="1"/>
</dbReference>
<dbReference type="CDD" id="cd01949">
    <property type="entry name" value="GGDEF"/>
    <property type="match status" value="1"/>
</dbReference>
<feature type="transmembrane region" description="Helical" evidence="1">
    <location>
        <begin position="103"/>
        <end position="124"/>
    </location>
</feature>
<feature type="domain" description="EAL" evidence="2">
    <location>
        <begin position="492"/>
        <end position="748"/>
    </location>
</feature>
<comment type="caution">
    <text evidence="4">The sequence shown here is derived from an EMBL/GenBank/DDBJ whole genome shotgun (WGS) entry which is preliminary data.</text>
</comment>
<dbReference type="InterPro" id="IPR035919">
    <property type="entry name" value="EAL_sf"/>
</dbReference>